<feature type="compositionally biased region" description="Polar residues" evidence="1">
    <location>
        <begin position="165"/>
        <end position="174"/>
    </location>
</feature>
<comment type="caution">
    <text evidence="2">The sequence shown here is derived from an EMBL/GenBank/DDBJ whole genome shotgun (WGS) entry which is preliminary data.</text>
</comment>
<evidence type="ECO:0008006" key="4">
    <source>
        <dbReference type="Google" id="ProtNLM"/>
    </source>
</evidence>
<sequence length="290" mass="30631">MERSDGPSNEPCDHSVSICGTADLGRGLSKMRIPVKVVEPKLTLVKITRLLISLFPHSFKTKSFNMTRSIALAAILFALPIMAKTDLEGCTSFTSTVVVDPSPGYGNTYETVIWYVSDTLEICKGVDCGGGRAPPRSVPGCPIYKGTETVTPEFLDRDPMAPMTTAPSKGKASQVTEPTVTSESEAEETETESMEVTTTETPDDTKPTETFTKSTVETKEQEPETTAVVSKSVIKSNETMTQTQSGSGQTSASEETPTASSVDADNAGAGVMVKAAGVLAGFIGALVLVL</sequence>
<evidence type="ECO:0000313" key="2">
    <source>
        <dbReference type="EMBL" id="KAH7244489.1"/>
    </source>
</evidence>
<feature type="compositionally biased region" description="Polar residues" evidence="1">
    <location>
        <begin position="227"/>
        <end position="240"/>
    </location>
</feature>
<feature type="region of interest" description="Disordered" evidence="1">
    <location>
        <begin position="150"/>
        <end position="261"/>
    </location>
</feature>
<feature type="compositionally biased region" description="Acidic residues" evidence="1">
    <location>
        <begin position="184"/>
        <end position="193"/>
    </location>
</feature>
<dbReference type="GeneID" id="70223215"/>
<evidence type="ECO:0000313" key="3">
    <source>
        <dbReference type="Proteomes" id="UP000720189"/>
    </source>
</evidence>
<dbReference type="AlphaFoldDB" id="A0A9P9GRS4"/>
<feature type="compositionally biased region" description="Low complexity" evidence="1">
    <location>
        <begin position="241"/>
        <end position="261"/>
    </location>
</feature>
<proteinExistence type="predicted"/>
<keyword evidence="3" id="KW-1185">Reference proteome</keyword>
<gene>
    <name evidence="2" type="ORF">BKA55DRAFT_573988</name>
</gene>
<dbReference type="OrthoDB" id="5084696at2759"/>
<dbReference type="EMBL" id="JAGMUX010000011">
    <property type="protein sequence ID" value="KAH7244489.1"/>
    <property type="molecule type" value="Genomic_DNA"/>
</dbReference>
<protein>
    <recommendedName>
        <fullName evidence="4">Siderophore biosynthesis protein</fullName>
    </recommendedName>
</protein>
<reference evidence="2" key="1">
    <citation type="journal article" date="2021" name="Nat. Commun.">
        <title>Genetic determinants of endophytism in the Arabidopsis root mycobiome.</title>
        <authorList>
            <person name="Mesny F."/>
            <person name="Miyauchi S."/>
            <person name="Thiergart T."/>
            <person name="Pickel B."/>
            <person name="Atanasova L."/>
            <person name="Karlsson M."/>
            <person name="Huettel B."/>
            <person name="Barry K.W."/>
            <person name="Haridas S."/>
            <person name="Chen C."/>
            <person name="Bauer D."/>
            <person name="Andreopoulos W."/>
            <person name="Pangilinan J."/>
            <person name="LaButti K."/>
            <person name="Riley R."/>
            <person name="Lipzen A."/>
            <person name="Clum A."/>
            <person name="Drula E."/>
            <person name="Henrissat B."/>
            <person name="Kohler A."/>
            <person name="Grigoriev I.V."/>
            <person name="Martin F.M."/>
            <person name="Hacquard S."/>
        </authorList>
    </citation>
    <scope>NUCLEOTIDE SEQUENCE</scope>
    <source>
        <strain evidence="2">MPI-CAGE-AT-0023</strain>
    </source>
</reference>
<evidence type="ECO:0000256" key="1">
    <source>
        <dbReference type="SAM" id="MobiDB-lite"/>
    </source>
</evidence>
<organism evidence="2 3">
    <name type="scientific">Fusarium redolens</name>
    <dbReference type="NCBI Taxonomy" id="48865"/>
    <lineage>
        <taxon>Eukaryota</taxon>
        <taxon>Fungi</taxon>
        <taxon>Dikarya</taxon>
        <taxon>Ascomycota</taxon>
        <taxon>Pezizomycotina</taxon>
        <taxon>Sordariomycetes</taxon>
        <taxon>Hypocreomycetidae</taxon>
        <taxon>Hypocreales</taxon>
        <taxon>Nectriaceae</taxon>
        <taxon>Fusarium</taxon>
        <taxon>Fusarium redolens species complex</taxon>
    </lineage>
</organism>
<dbReference type="Proteomes" id="UP000720189">
    <property type="component" value="Unassembled WGS sequence"/>
</dbReference>
<name>A0A9P9GRS4_FUSRE</name>
<accession>A0A9P9GRS4</accession>
<dbReference type="RefSeq" id="XP_046047712.1">
    <property type="nucleotide sequence ID" value="XM_046193261.1"/>
</dbReference>